<evidence type="ECO:0000313" key="3">
    <source>
        <dbReference type="EMBL" id="SIB01114.1"/>
    </source>
</evidence>
<evidence type="ECO:0000256" key="2">
    <source>
        <dbReference type="SAM" id="Phobius"/>
    </source>
</evidence>
<feature type="compositionally biased region" description="Pro residues" evidence="1">
    <location>
        <begin position="112"/>
        <end position="121"/>
    </location>
</feature>
<keyword evidence="2" id="KW-0472">Membrane</keyword>
<feature type="compositionally biased region" description="Acidic residues" evidence="1">
    <location>
        <begin position="86"/>
        <end position="110"/>
    </location>
</feature>
<keyword evidence="2" id="KW-0812">Transmembrane</keyword>
<organism evidence="3 4">
    <name type="scientific">Mycobacteroides abscessus subsp. abscessus</name>
    <dbReference type="NCBI Taxonomy" id="1185650"/>
    <lineage>
        <taxon>Bacteria</taxon>
        <taxon>Bacillati</taxon>
        <taxon>Actinomycetota</taxon>
        <taxon>Actinomycetes</taxon>
        <taxon>Mycobacteriales</taxon>
        <taxon>Mycobacteriaceae</taxon>
        <taxon>Mycobacteroides</taxon>
        <taxon>Mycobacteroides abscessus</taxon>
    </lineage>
</organism>
<gene>
    <name evidence="3" type="ORF">SAMEA2070301_02709</name>
</gene>
<evidence type="ECO:0000256" key="1">
    <source>
        <dbReference type="SAM" id="MobiDB-lite"/>
    </source>
</evidence>
<feature type="transmembrane region" description="Helical" evidence="2">
    <location>
        <begin position="21"/>
        <end position="41"/>
    </location>
</feature>
<dbReference type="EMBL" id="FSHM01000003">
    <property type="protein sequence ID" value="SIB01114.1"/>
    <property type="molecule type" value="Genomic_DNA"/>
</dbReference>
<dbReference type="RefSeq" id="WP_131804262.1">
    <property type="nucleotide sequence ID" value="NZ_FRYS01000015.1"/>
</dbReference>
<sequence length="137" mass="14872">MNETEMWKVMHRREDELADRWYKPAGIGLLAGIIGTAIAVSNHPTPTWALVVSVIGWVVCVGSFAIAMGTGYRDGSRLESYVNSLPDDDGDVEDYPEDFDDDDFPDDDEPTPSTPAKPAPPAVGNLLSSLRQQGGVH</sequence>
<evidence type="ECO:0000313" key="4">
    <source>
        <dbReference type="Proteomes" id="UP000185210"/>
    </source>
</evidence>
<feature type="transmembrane region" description="Helical" evidence="2">
    <location>
        <begin position="47"/>
        <end position="68"/>
    </location>
</feature>
<comment type="caution">
    <text evidence="3">The sequence shown here is derived from an EMBL/GenBank/DDBJ whole genome shotgun (WGS) entry which is preliminary data.</text>
</comment>
<proteinExistence type="predicted"/>
<protein>
    <recommendedName>
        <fullName evidence="5">Transmembrane protein</fullName>
    </recommendedName>
</protein>
<dbReference type="AlphaFoldDB" id="A0AB38CZB2"/>
<name>A0AB38CZB2_9MYCO</name>
<feature type="region of interest" description="Disordered" evidence="1">
    <location>
        <begin position="83"/>
        <end position="137"/>
    </location>
</feature>
<dbReference type="Proteomes" id="UP000185210">
    <property type="component" value="Unassembled WGS sequence"/>
</dbReference>
<evidence type="ECO:0008006" key="5">
    <source>
        <dbReference type="Google" id="ProtNLM"/>
    </source>
</evidence>
<accession>A0AB38CZB2</accession>
<feature type="compositionally biased region" description="Polar residues" evidence="1">
    <location>
        <begin position="126"/>
        <end position="137"/>
    </location>
</feature>
<keyword evidence="2" id="KW-1133">Transmembrane helix</keyword>
<reference evidence="3 4" key="1">
    <citation type="submission" date="2016-11" db="EMBL/GenBank/DDBJ databases">
        <authorList>
            <consortium name="Pathogen Informatics"/>
        </authorList>
    </citation>
    <scope>NUCLEOTIDE SEQUENCE [LARGE SCALE GENOMIC DNA]</scope>
    <source>
        <strain evidence="3 4">104</strain>
    </source>
</reference>